<feature type="binding site" evidence="13">
    <location>
        <position position="104"/>
    </location>
    <ligand>
        <name>Zn(2+)</name>
        <dbReference type="ChEBI" id="CHEBI:29105"/>
        <note>catalytic</note>
    </ligand>
</feature>
<evidence type="ECO:0000256" key="5">
    <source>
        <dbReference type="ARBA" id="ARBA00018266"/>
    </source>
</evidence>
<evidence type="ECO:0000256" key="12">
    <source>
        <dbReference type="PIRSR" id="PIRSR606262-1"/>
    </source>
</evidence>
<evidence type="ECO:0000256" key="8">
    <source>
        <dbReference type="ARBA" id="ARBA00022833"/>
    </source>
</evidence>
<accession>A0A2G6E8F9</accession>
<evidence type="ECO:0000256" key="2">
    <source>
        <dbReference type="ARBA" id="ARBA00003949"/>
    </source>
</evidence>
<evidence type="ECO:0000256" key="7">
    <source>
        <dbReference type="ARBA" id="ARBA00022801"/>
    </source>
</evidence>
<dbReference type="FunFam" id="3.40.140.10:FF:000008">
    <property type="entry name" value="Cytidine deaminase"/>
    <property type="match status" value="1"/>
</dbReference>
<dbReference type="AlphaFoldDB" id="A0A2G6E8F9"/>
<evidence type="ECO:0000313" key="17">
    <source>
        <dbReference type="Proteomes" id="UP000229740"/>
    </source>
</evidence>
<dbReference type="GO" id="GO:0008270">
    <property type="term" value="F:zinc ion binding"/>
    <property type="evidence" value="ECO:0007669"/>
    <property type="project" value="UniProtKB-UniRule"/>
</dbReference>
<evidence type="ECO:0000259" key="15">
    <source>
        <dbReference type="PROSITE" id="PS51747"/>
    </source>
</evidence>
<dbReference type="InterPro" id="IPR016192">
    <property type="entry name" value="APOBEC/CMP_deaminase_Zn-bd"/>
</dbReference>
<evidence type="ECO:0000256" key="3">
    <source>
        <dbReference type="ARBA" id="ARBA00006576"/>
    </source>
</evidence>
<evidence type="ECO:0000256" key="1">
    <source>
        <dbReference type="ARBA" id="ARBA00001947"/>
    </source>
</evidence>
<evidence type="ECO:0000256" key="9">
    <source>
        <dbReference type="ARBA" id="ARBA00032005"/>
    </source>
</evidence>
<dbReference type="SUPFAM" id="SSF53927">
    <property type="entry name" value="Cytidine deaminase-like"/>
    <property type="match status" value="1"/>
</dbReference>
<feature type="binding site" evidence="13">
    <location>
        <position position="101"/>
    </location>
    <ligand>
        <name>Zn(2+)</name>
        <dbReference type="ChEBI" id="CHEBI:29105"/>
        <note>catalytic</note>
    </ligand>
</feature>
<dbReference type="PANTHER" id="PTHR11644">
    <property type="entry name" value="CYTIDINE DEAMINASE"/>
    <property type="match status" value="1"/>
</dbReference>
<feature type="domain" description="CMP/dCMP-type deaminase" evidence="15">
    <location>
        <begin position="16"/>
        <end position="142"/>
    </location>
</feature>
<dbReference type="PANTHER" id="PTHR11644:SF2">
    <property type="entry name" value="CYTIDINE DEAMINASE"/>
    <property type="match status" value="1"/>
</dbReference>
<name>A0A2G6E8F9_9BACT</name>
<dbReference type="EC" id="3.5.4.5" evidence="4 14"/>
<gene>
    <name evidence="16" type="ORF">CSB45_03810</name>
</gene>
<comment type="function">
    <text evidence="2 14">This enzyme scavenges exogenous and endogenous cytidine and 2'-deoxycytidine for UMP synthesis.</text>
</comment>
<dbReference type="EMBL" id="PDPS01000023">
    <property type="protein sequence ID" value="PID58370.1"/>
    <property type="molecule type" value="Genomic_DNA"/>
</dbReference>
<proteinExistence type="inferred from homology"/>
<evidence type="ECO:0000256" key="14">
    <source>
        <dbReference type="RuleBase" id="RU364006"/>
    </source>
</evidence>
<dbReference type="Pfam" id="PF00383">
    <property type="entry name" value="dCMP_cyt_deam_1"/>
    <property type="match status" value="1"/>
</dbReference>
<dbReference type="GO" id="GO:0055086">
    <property type="term" value="P:nucleobase-containing small molecule metabolic process"/>
    <property type="evidence" value="ECO:0007669"/>
    <property type="project" value="UniProtKB-ARBA"/>
</dbReference>
<keyword evidence="7 14" id="KW-0378">Hydrolase</keyword>
<keyword evidence="6 13" id="KW-0479">Metal-binding</keyword>
<protein>
    <recommendedName>
        <fullName evidence="5 14">Cytidine deaminase</fullName>
        <ecNumber evidence="4 14">3.5.4.5</ecNumber>
    </recommendedName>
    <alternativeName>
        <fullName evidence="9 14">Cytidine aminohydrolase</fullName>
    </alternativeName>
</protein>
<reference evidence="16 17" key="1">
    <citation type="submission" date="2017-10" db="EMBL/GenBank/DDBJ databases">
        <title>Novel microbial diversity and functional potential in the marine mammal oral microbiome.</title>
        <authorList>
            <person name="Dudek N.K."/>
            <person name="Sun C.L."/>
            <person name="Burstein D."/>
            <person name="Kantor R.S."/>
            <person name="Aliaga Goltsman D.S."/>
            <person name="Bik E.M."/>
            <person name="Thomas B.C."/>
            <person name="Banfield J.F."/>
            <person name="Relman D.A."/>
        </authorList>
    </citation>
    <scope>NUCLEOTIDE SEQUENCE [LARGE SCALE GENOMIC DNA]</scope>
    <source>
        <strain evidence="16">DOLZORAL124_49_17</strain>
    </source>
</reference>
<sequence>MNSEHCSLKRLTVMTKLETILLEEAREARLKAHAPYSKFLVGAAVLTKSGAIFQGCNIENSSFGATVCAEQNALFHAYIHGEHEIEAIAVMADTSSPCPPCGICRQVIMDLAGNIAVICANLRGDKRRLTTVELLPEAFTQTFLQHTALE</sequence>
<dbReference type="InterPro" id="IPR006262">
    <property type="entry name" value="Cyt_deam_tetra"/>
</dbReference>
<evidence type="ECO:0000256" key="6">
    <source>
        <dbReference type="ARBA" id="ARBA00022723"/>
    </source>
</evidence>
<evidence type="ECO:0000256" key="13">
    <source>
        <dbReference type="PIRSR" id="PIRSR606262-3"/>
    </source>
</evidence>
<dbReference type="GO" id="GO:0004126">
    <property type="term" value="F:cytidine deaminase activity"/>
    <property type="evidence" value="ECO:0007669"/>
    <property type="project" value="UniProtKB-UniRule"/>
</dbReference>
<feature type="binding site" evidence="13">
    <location>
        <position position="68"/>
    </location>
    <ligand>
        <name>Zn(2+)</name>
        <dbReference type="ChEBI" id="CHEBI:29105"/>
        <note>catalytic</note>
    </ligand>
</feature>
<dbReference type="InterPro" id="IPR016193">
    <property type="entry name" value="Cytidine_deaminase-like"/>
</dbReference>
<dbReference type="PROSITE" id="PS51747">
    <property type="entry name" value="CYT_DCMP_DEAMINASES_2"/>
    <property type="match status" value="1"/>
</dbReference>
<evidence type="ECO:0000313" key="16">
    <source>
        <dbReference type="EMBL" id="PID58370.1"/>
    </source>
</evidence>
<organism evidence="16 17">
    <name type="scientific">candidate division KSB3 bacterium</name>
    <dbReference type="NCBI Taxonomy" id="2044937"/>
    <lineage>
        <taxon>Bacteria</taxon>
        <taxon>candidate division KSB3</taxon>
    </lineage>
</organism>
<dbReference type="Proteomes" id="UP000229740">
    <property type="component" value="Unassembled WGS sequence"/>
</dbReference>
<dbReference type="GO" id="GO:0072527">
    <property type="term" value="P:pyrimidine-containing compound metabolic process"/>
    <property type="evidence" value="ECO:0007669"/>
    <property type="project" value="UniProtKB-ARBA"/>
</dbReference>
<dbReference type="GO" id="GO:0042802">
    <property type="term" value="F:identical protein binding"/>
    <property type="evidence" value="ECO:0007669"/>
    <property type="project" value="UniProtKB-ARBA"/>
</dbReference>
<evidence type="ECO:0000256" key="11">
    <source>
        <dbReference type="ARBA" id="ARBA00049558"/>
    </source>
</evidence>
<dbReference type="PROSITE" id="PS00903">
    <property type="entry name" value="CYT_DCMP_DEAMINASES_1"/>
    <property type="match status" value="1"/>
</dbReference>
<evidence type="ECO:0000256" key="4">
    <source>
        <dbReference type="ARBA" id="ARBA00012783"/>
    </source>
</evidence>
<dbReference type="CDD" id="cd01283">
    <property type="entry name" value="cytidine_deaminase"/>
    <property type="match status" value="1"/>
</dbReference>
<feature type="active site" description="Proton donor" evidence="12">
    <location>
        <position position="70"/>
    </location>
</feature>
<comment type="cofactor">
    <cofactor evidence="1 13 14">
        <name>Zn(2+)</name>
        <dbReference type="ChEBI" id="CHEBI:29105"/>
    </cofactor>
</comment>
<comment type="similarity">
    <text evidence="3 14">Belongs to the cytidine and deoxycytidylate deaminase family.</text>
</comment>
<comment type="caution">
    <text evidence="16">The sequence shown here is derived from an EMBL/GenBank/DDBJ whole genome shotgun (WGS) entry which is preliminary data.</text>
</comment>
<comment type="catalytic activity">
    <reaction evidence="10 14">
        <text>2'-deoxycytidine + H2O + H(+) = 2'-deoxyuridine + NH4(+)</text>
        <dbReference type="Rhea" id="RHEA:13433"/>
        <dbReference type="ChEBI" id="CHEBI:15377"/>
        <dbReference type="ChEBI" id="CHEBI:15378"/>
        <dbReference type="ChEBI" id="CHEBI:15698"/>
        <dbReference type="ChEBI" id="CHEBI:16450"/>
        <dbReference type="ChEBI" id="CHEBI:28938"/>
        <dbReference type="EC" id="3.5.4.5"/>
    </reaction>
</comment>
<evidence type="ECO:0000256" key="10">
    <source>
        <dbReference type="ARBA" id="ARBA00049252"/>
    </source>
</evidence>
<comment type="catalytic activity">
    <reaction evidence="11 14">
        <text>cytidine + H2O + H(+) = uridine + NH4(+)</text>
        <dbReference type="Rhea" id="RHEA:16069"/>
        <dbReference type="ChEBI" id="CHEBI:15377"/>
        <dbReference type="ChEBI" id="CHEBI:15378"/>
        <dbReference type="ChEBI" id="CHEBI:16704"/>
        <dbReference type="ChEBI" id="CHEBI:17562"/>
        <dbReference type="ChEBI" id="CHEBI:28938"/>
        <dbReference type="EC" id="3.5.4.5"/>
    </reaction>
</comment>
<dbReference type="InterPro" id="IPR050202">
    <property type="entry name" value="Cyt/Deoxycyt_deaminase"/>
</dbReference>
<dbReference type="NCBIfam" id="TIGR01354">
    <property type="entry name" value="cyt_deam_tetra"/>
    <property type="match status" value="1"/>
</dbReference>
<keyword evidence="8 13" id="KW-0862">Zinc</keyword>
<dbReference type="GO" id="GO:0005829">
    <property type="term" value="C:cytosol"/>
    <property type="evidence" value="ECO:0007669"/>
    <property type="project" value="TreeGrafter"/>
</dbReference>
<dbReference type="Gene3D" id="3.40.140.10">
    <property type="entry name" value="Cytidine Deaminase, domain 2"/>
    <property type="match status" value="1"/>
</dbReference>
<dbReference type="NCBIfam" id="NF004064">
    <property type="entry name" value="PRK05578.1"/>
    <property type="match status" value="1"/>
</dbReference>
<dbReference type="InterPro" id="IPR002125">
    <property type="entry name" value="CMP_dCMP_dom"/>
</dbReference>